<reference evidence="1 2" key="1">
    <citation type="submission" date="2017-06" db="EMBL/GenBank/DDBJ databases">
        <title>Ant-infecting Ophiocordyceps genomes reveal a high diversity of potential behavioral manipulation genes and a possible major role for enterotoxins.</title>
        <authorList>
            <person name="De Bekker C."/>
            <person name="Evans H.C."/>
            <person name="Brachmann A."/>
            <person name="Hughes D.P."/>
        </authorList>
    </citation>
    <scope>NUCLEOTIDE SEQUENCE [LARGE SCALE GENOMIC DNA]</scope>
    <source>
        <strain evidence="1 2">Map64</strain>
    </source>
</reference>
<dbReference type="STRING" id="1399860.A0A2C5YEK5"/>
<keyword evidence="2" id="KW-1185">Reference proteome</keyword>
<gene>
    <name evidence="1" type="ORF">CDD81_199</name>
</gene>
<evidence type="ECO:0000313" key="2">
    <source>
        <dbReference type="Proteomes" id="UP000226192"/>
    </source>
</evidence>
<name>A0A2C5YEK5_9HYPO</name>
<sequence length="597" mass="67123">MPEVDFNKLETTIFLLQTSLQAGPTSSDNVARCSHARLCDLEFGKKMHEYLHASVLRKRENWEDISYKWLLKHIKLSISLVCVSTFNVDDGHLGTILAQPEQASILVEASIDIYNNAELLDAATYSLQQIMHDKWVQTLHRARPIFSSSLDSSIRDAALNMAIKKFDGRPLSRLPRDTEPFKDNTAHFGLQKAQGGHDLLVRIVKDGSSLELVPQRVFEGVVEFRPLDDHWVHRHDNWLLSCHGSGWKLAQTKNQVLINPKSTTATLIKKFLSPLEAPLHLYMLFNSKTKLLSIELPRLRLAFSLRHGSCVIRSKQFQSMQIDADQRVGTLIGFASKLVLRDMGDAQVRKIIIPHGKISFDKTHYPSFGAHVTARVNHGTAHRVNTYTIDNLLCRLKDDGTMESKLYLGYAHALASYCIPDPFTGHTGTEQTLSILKSASVHSAFSLSDTALKSLDCIARLAPKRYFYPSHLRVMQTVEWDSSLGSLAQDSRFLVQVNTILDKVSELQSLYDTGPSIKGKLDHAHMDLVKREINTNSTLCVSGFGAEEFTNQYDEAYLPRDCGRRSPQAEQISDIVHRINTGQESRQKCSYANGNGL</sequence>
<comment type="caution">
    <text evidence="1">The sequence shown here is derived from an EMBL/GenBank/DDBJ whole genome shotgun (WGS) entry which is preliminary data.</text>
</comment>
<dbReference type="EMBL" id="NJET01000010">
    <property type="protein sequence ID" value="PHH66136.1"/>
    <property type="molecule type" value="Genomic_DNA"/>
</dbReference>
<evidence type="ECO:0000313" key="1">
    <source>
        <dbReference type="EMBL" id="PHH66136.1"/>
    </source>
</evidence>
<dbReference type="OrthoDB" id="3182339at2759"/>
<protein>
    <submittedName>
        <fullName evidence="1">Uncharacterized protein</fullName>
    </submittedName>
</protein>
<dbReference type="Proteomes" id="UP000226192">
    <property type="component" value="Unassembled WGS sequence"/>
</dbReference>
<organism evidence="1 2">
    <name type="scientific">Ophiocordyceps australis</name>
    <dbReference type="NCBI Taxonomy" id="1399860"/>
    <lineage>
        <taxon>Eukaryota</taxon>
        <taxon>Fungi</taxon>
        <taxon>Dikarya</taxon>
        <taxon>Ascomycota</taxon>
        <taxon>Pezizomycotina</taxon>
        <taxon>Sordariomycetes</taxon>
        <taxon>Hypocreomycetidae</taxon>
        <taxon>Hypocreales</taxon>
        <taxon>Ophiocordycipitaceae</taxon>
        <taxon>Ophiocordyceps</taxon>
    </lineage>
</organism>
<accession>A0A2C5YEK5</accession>
<dbReference type="AlphaFoldDB" id="A0A2C5YEK5"/>
<proteinExistence type="predicted"/>